<keyword evidence="7 8" id="KW-0924">Ammonia transport</keyword>
<dbReference type="PANTHER" id="PTHR43029:SF10">
    <property type="entry name" value="AMMONIUM TRANSPORTER MEP2"/>
    <property type="match status" value="1"/>
</dbReference>
<dbReference type="GO" id="GO:0005886">
    <property type="term" value="C:plasma membrane"/>
    <property type="evidence" value="ECO:0007669"/>
    <property type="project" value="UniProtKB-SubCell"/>
</dbReference>
<name>A0A7W9TN34_CASDE</name>
<evidence type="ECO:0000256" key="4">
    <source>
        <dbReference type="ARBA" id="ARBA00022692"/>
    </source>
</evidence>
<comment type="caution">
    <text evidence="10">The sequence shown here is derived from an EMBL/GenBank/DDBJ whole genome shotgun (WGS) entry which is preliminary data.</text>
</comment>
<keyword evidence="3 8" id="KW-0813">Transport</keyword>
<feature type="transmembrane region" description="Helical" evidence="8">
    <location>
        <begin position="282"/>
        <end position="303"/>
    </location>
</feature>
<feature type="transmembrane region" description="Helical" evidence="8">
    <location>
        <begin position="231"/>
        <end position="252"/>
    </location>
</feature>
<evidence type="ECO:0000256" key="3">
    <source>
        <dbReference type="ARBA" id="ARBA00022448"/>
    </source>
</evidence>
<keyword evidence="4 8" id="KW-0812">Transmembrane</keyword>
<feature type="transmembrane region" description="Helical" evidence="8">
    <location>
        <begin position="131"/>
        <end position="153"/>
    </location>
</feature>
<evidence type="ECO:0000256" key="7">
    <source>
        <dbReference type="ARBA" id="ARBA00023177"/>
    </source>
</evidence>
<feature type="transmembrane region" description="Helical" evidence="8">
    <location>
        <begin position="198"/>
        <end position="219"/>
    </location>
</feature>
<reference evidence="10 11" key="1">
    <citation type="submission" date="2020-08" db="EMBL/GenBank/DDBJ databases">
        <title>Genomic Encyclopedia of Type Strains, Phase IV (KMG-IV): sequencing the most valuable type-strain genomes for metagenomic binning, comparative biology and taxonomic classification.</title>
        <authorList>
            <person name="Goeker M."/>
        </authorList>
    </citation>
    <scope>NUCLEOTIDE SEQUENCE [LARGE SCALE GENOMIC DNA]</scope>
    <source>
        <strain evidence="10 11">DSM 12141</strain>
    </source>
</reference>
<dbReference type="SUPFAM" id="SSF111352">
    <property type="entry name" value="Ammonium transporter"/>
    <property type="match status" value="1"/>
</dbReference>
<evidence type="ECO:0000256" key="2">
    <source>
        <dbReference type="ARBA" id="ARBA00005887"/>
    </source>
</evidence>
<dbReference type="InterPro" id="IPR029020">
    <property type="entry name" value="Ammonium/urea_transptr"/>
</dbReference>
<dbReference type="PANTHER" id="PTHR43029">
    <property type="entry name" value="AMMONIUM TRANSPORTER MEP2"/>
    <property type="match status" value="1"/>
</dbReference>
<proteinExistence type="inferred from homology"/>
<feature type="transmembrane region" description="Helical" evidence="8">
    <location>
        <begin position="357"/>
        <end position="381"/>
    </location>
</feature>
<evidence type="ECO:0000259" key="9">
    <source>
        <dbReference type="Pfam" id="PF00909"/>
    </source>
</evidence>
<dbReference type="EMBL" id="JACHIB010000008">
    <property type="protein sequence ID" value="MBB6083619.1"/>
    <property type="molecule type" value="Genomic_DNA"/>
</dbReference>
<feature type="transmembrane region" description="Helical" evidence="8">
    <location>
        <begin position="40"/>
        <end position="58"/>
    </location>
</feature>
<protein>
    <recommendedName>
        <fullName evidence="8">Ammonium transporter</fullName>
    </recommendedName>
</protein>
<gene>
    <name evidence="10" type="ORF">HNR28_001658</name>
</gene>
<keyword evidence="6 8" id="KW-0472">Membrane</keyword>
<dbReference type="Gene3D" id="1.10.3430.10">
    <property type="entry name" value="Ammonium transporter AmtB like domains"/>
    <property type="match status" value="1"/>
</dbReference>
<dbReference type="Proteomes" id="UP000541136">
    <property type="component" value="Unassembled WGS sequence"/>
</dbReference>
<organism evidence="10 11">
    <name type="scientific">Castellaniella defragrans</name>
    <name type="common">Alcaligenes defragrans</name>
    <dbReference type="NCBI Taxonomy" id="75697"/>
    <lineage>
        <taxon>Bacteria</taxon>
        <taxon>Pseudomonadati</taxon>
        <taxon>Pseudomonadota</taxon>
        <taxon>Betaproteobacteria</taxon>
        <taxon>Burkholderiales</taxon>
        <taxon>Alcaligenaceae</taxon>
        <taxon>Castellaniella</taxon>
    </lineage>
</organism>
<dbReference type="AlphaFoldDB" id="A0A7W9TN34"/>
<feature type="transmembrane region" description="Helical" evidence="8">
    <location>
        <begin position="165"/>
        <end position="186"/>
    </location>
</feature>
<feature type="transmembrane region" description="Helical" evidence="8">
    <location>
        <begin position="315"/>
        <end position="337"/>
    </location>
</feature>
<dbReference type="Pfam" id="PF00909">
    <property type="entry name" value="Ammonium_transp"/>
    <property type="match status" value="1"/>
</dbReference>
<dbReference type="InterPro" id="IPR024041">
    <property type="entry name" value="NH4_transpt_AmtB-like_dom"/>
</dbReference>
<evidence type="ECO:0000256" key="1">
    <source>
        <dbReference type="ARBA" id="ARBA00004141"/>
    </source>
</evidence>
<dbReference type="NCBIfam" id="TIGR00836">
    <property type="entry name" value="amt"/>
    <property type="match status" value="1"/>
</dbReference>
<accession>A0A7W9TN34</accession>
<comment type="subcellular location">
    <subcellularLocation>
        <location evidence="8">Cell membrane</location>
        <topology evidence="8">Multi-pass membrane protein</topology>
    </subcellularLocation>
    <subcellularLocation>
        <location evidence="1">Membrane</location>
        <topology evidence="1">Multi-pass membrane protein</topology>
    </subcellularLocation>
</comment>
<sequence length="410" mass="41961">MDKSDLVWTLISTLLVWLMCVPGLALFYGGLARKRHALSVMTQVLAVCALITVLWFAYGYSLVFTEGFGGLGGWTRLGLAGLYRPGDAAAPLPLLGTIPELLFALFQATFAAITCGLITGSMAERTRFGAALAFAGLWFTLGYLPIAHMVWAGDGWLHLRGALDFAGGTVVHISAGVAGLVGARWVGPRLGYGREAMLPHSLPLNLTGAALLWVGWFGFNGGSALAANGQAVLAAANTLLAAACGVLAWALAERVLKGHASLLGAASGAIAGLVGITPAAGLVAPGAALVIGALASWAALWGVSGLKRRLGVDDAFDVFGIHAVGGIVGAVLTGVFYCADLGGPGPAGLGALLRQTWLQIEAVLVSLAWAGASAAVCALLVDRLMGLRAAPDEERQGLDAAEHGETAYPD</sequence>
<evidence type="ECO:0000256" key="8">
    <source>
        <dbReference type="RuleBase" id="RU362002"/>
    </source>
</evidence>
<evidence type="ECO:0000256" key="6">
    <source>
        <dbReference type="ARBA" id="ARBA00023136"/>
    </source>
</evidence>
<feature type="transmembrane region" description="Helical" evidence="8">
    <location>
        <begin position="259"/>
        <end position="276"/>
    </location>
</feature>
<evidence type="ECO:0000313" key="11">
    <source>
        <dbReference type="Proteomes" id="UP000541136"/>
    </source>
</evidence>
<feature type="transmembrane region" description="Helical" evidence="8">
    <location>
        <begin position="6"/>
        <end position="28"/>
    </location>
</feature>
<keyword evidence="5 8" id="KW-1133">Transmembrane helix</keyword>
<evidence type="ECO:0000256" key="5">
    <source>
        <dbReference type="ARBA" id="ARBA00022989"/>
    </source>
</evidence>
<dbReference type="GO" id="GO:0008519">
    <property type="term" value="F:ammonium channel activity"/>
    <property type="evidence" value="ECO:0007669"/>
    <property type="project" value="InterPro"/>
</dbReference>
<evidence type="ECO:0000313" key="10">
    <source>
        <dbReference type="EMBL" id="MBB6083619.1"/>
    </source>
</evidence>
<dbReference type="RefSeq" id="WP_043682152.1">
    <property type="nucleotide sequence ID" value="NZ_JACHIB010000008.1"/>
</dbReference>
<feature type="domain" description="Ammonium transporter AmtB-like" evidence="9">
    <location>
        <begin position="7"/>
        <end position="408"/>
    </location>
</feature>
<comment type="similarity">
    <text evidence="2 8">Belongs to the ammonia transporter channel (TC 1.A.11.2) family.</text>
</comment>
<feature type="transmembrane region" description="Helical" evidence="8">
    <location>
        <begin position="101"/>
        <end position="119"/>
    </location>
</feature>
<dbReference type="InterPro" id="IPR001905">
    <property type="entry name" value="Ammonium_transpt"/>
</dbReference>